<protein>
    <submittedName>
        <fullName evidence="1">Uncharacterized protein</fullName>
    </submittedName>
</protein>
<gene>
    <name evidence="1" type="ORF">CCACVL1_28781</name>
</gene>
<dbReference type="Gramene" id="OMO53250">
    <property type="protein sequence ID" value="OMO53250"/>
    <property type="gene ID" value="CCACVL1_28781"/>
</dbReference>
<sequence length="128" mass="14856">MEIKPNVVKLCILSKEKRNRVKYGNMKTWLNSIGDDSMIIKVAHEAISKSRIHLYNGEQQTCNKLPYVVYWEKPTEGFKVNSDGSFGVKRGAYAGLVIRDTSEHVMRQRQDKLSLKRLYRSKDEKHKA</sequence>
<dbReference type="Proteomes" id="UP000188268">
    <property type="component" value="Unassembled WGS sequence"/>
</dbReference>
<comment type="caution">
    <text evidence="1">The sequence shown here is derived from an EMBL/GenBank/DDBJ whole genome shotgun (WGS) entry which is preliminary data.</text>
</comment>
<dbReference type="AlphaFoldDB" id="A0A1R3G5E9"/>
<proteinExistence type="predicted"/>
<reference evidence="1 2" key="1">
    <citation type="submission" date="2013-09" db="EMBL/GenBank/DDBJ databases">
        <title>Corchorus capsularis genome sequencing.</title>
        <authorList>
            <person name="Alam M."/>
            <person name="Haque M.S."/>
            <person name="Islam M.S."/>
            <person name="Emdad E.M."/>
            <person name="Islam M.M."/>
            <person name="Ahmed B."/>
            <person name="Halim A."/>
            <person name="Hossen Q.M.M."/>
            <person name="Hossain M.Z."/>
            <person name="Ahmed R."/>
            <person name="Khan M.M."/>
            <person name="Islam R."/>
            <person name="Rashid M.M."/>
            <person name="Khan S.A."/>
            <person name="Rahman M.S."/>
            <person name="Alam M."/>
        </authorList>
    </citation>
    <scope>NUCLEOTIDE SEQUENCE [LARGE SCALE GENOMIC DNA]</scope>
    <source>
        <strain evidence="2">cv. CVL-1</strain>
        <tissue evidence="1">Whole seedling</tissue>
    </source>
</reference>
<dbReference type="EMBL" id="AWWV01015242">
    <property type="protein sequence ID" value="OMO53250.1"/>
    <property type="molecule type" value="Genomic_DNA"/>
</dbReference>
<accession>A0A1R3G5E9</accession>
<evidence type="ECO:0000313" key="1">
    <source>
        <dbReference type="EMBL" id="OMO53250.1"/>
    </source>
</evidence>
<name>A0A1R3G5E9_COCAP</name>
<organism evidence="1 2">
    <name type="scientific">Corchorus capsularis</name>
    <name type="common">Jute</name>
    <dbReference type="NCBI Taxonomy" id="210143"/>
    <lineage>
        <taxon>Eukaryota</taxon>
        <taxon>Viridiplantae</taxon>
        <taxon>Streptophyta</taxon>
        <taxon>Embryophyta</taxon>
        <taxon>Tracheophyta</taxon>
        <taxon>Spermatophyta</taxon>
        <taxon>Magnoliopsida</taxon>
        <taxon>eudicotyledons</taxon>
        <taxon>Gunneridae</taxon>
        <taxon>Pentapetalae</taxon>
        <taxon>rosids</taxon>
        <taxon>malvids</taxon>
        <taxon>Malvales</taxon>
        <taxon>Malvaceae</taxon>
        <taxon>Grewioideae</taxon>
        <taxon>Apeibeae</taxon>
        <taxon>Corchorus</taxon>
    </lineage>
</organism>
<evidence type="ECO:0000313" key="2">
    <source>
        <dbReference type="Proteomes" id="UP000188268"/>
    </source>
</evidence>
<keyword evidence="2" id="KW-1185">Reference proteome</keyword>